<dbReference type="PANTHER" id="PTHR30383:SF19">
    <property type="entry name" value="FIBRONECTIN TYPE-III DOMAIN-CONTAINING PROTEIN"/>
    <property type="match status" value="1"/>
</dbReference>
<dbReference type="CDD" id="cd00229">
    <property type="entry name" value="SGNH_hydrolase"/>
    <property type="match status" value="1"/>
</dbReference>
<dbReference type="Proteomes" id="UP000177798">
    <property type="component" value="Chromosome 1"/>
</dbReference>
<name>A0A1D9PTS1_SCLS1</name>
<dbReference type="InterPro" id="IPR013830">
    <property type="entry name" value="SGNH_hydro"/>
</dbReference>
<dbReference type="VEuPathDB" id="FungiDB:sscle_01g008880"/>
<dbReference type="OMA" id="MGNHIAD"/>
<dbReference type="InterPro" id="IPR036514">
    <property type="entry name" value="SGNH_hydro_sf"/>
</dbReference>
<gene>
    <name evidence="2" type="ORF">sscle_01g008880</name>
</gene>
<dbReference type="EMBL" id="CP017814">
    <property type="protein sequence ID" value="APA06118.1"/>
    <property type="molecule type" value="Genomic_DNA"/>
</dbReference>
<reference evidence="3" key="1">
    <citation type="journal article" date="2017" name="Genome Biol. Evol.">
        <title>The complete genome sequence of the phytopathogenic fungus Sclerotinia sclerotiorum reveals insights into the genome architecture of broad host range pathogens.</title>
        <authorList>
            <person name="Derbyshire M."/>
            <person name="Denton-Giles M."/>
            <person name="Hegedus D."/>
            <person name="Seifbarghy S."/>
            <person name="Rollins J."/>
            <person name="van Kan J."/>
            <person name="Seidl M.F."/>
            <person name="Faino L."/>
            <person name="Mbengue M."/>
            <person name="Navaud O."/>
            <person name="Raffaele S."/>
            <person name="Hammond-Kosack K."/>
            <person name="Heard S."/>
            <person name="Oliver R."/>
        </authorList>
    </citation>
    <scope>NUCLEOTIDE SEQUENCE [LARGE SCALE GENOMIC DNA]</scope>
    <source>
        <strain evidence="3">ATCC 18683 / 1980 / Ss-1</strain>
    </source>
</reference>
<dbReference type="SUPFAM" id="SSF52266">
    <property type="entry name" value="SGNH hydrolase"/>
    <property type="match status" value="1"/>
</dbReference>
<dbReference type="AlphaFoldDB" id="A0A1D9PTS1"/>
<feature type="domain" description="SGNH hydrolase-type esterase" evidence="1">
    <location>
        <begin position="11"/>
        <end position="186"/>
    </location>
</feature>
<proteinExistence type="predicted"/>
<evidence type="ECO:0000313" key="3">
    <source>
        <dbReference type="Proteomes" id="UP000177798"/>
    </source>
</evidence>
<dbReference type="OrthoDB" id="408760at2759"/>
<dbReference type="InterPro" id="IPR051532">
    <property type="entry name" value="Ester_Hydrolysis_Enzymes"/>
</dbReference>
<accession>A0A1D9PTS1</accession>
<protein>
    <recommendedName>
        <fullName evidence="1">SGNH hydrolase-type esterase domain-containing protein</fullName>
    </recommendedName>
</protein>
<dbReference type="PANTHER" id="PTHR30383">
    <property type="entry name" value="THIOESTERASE 1/PROTEASE 1/LYSOPHOSPHOLIPASE L1"/>
    <property type="match status" value="1"/>
</dbReference>
<dbReference type="RefSeq" id="XP_001597240.1">
    <property type="nucleotide sequence ID" value="XM_001597190.1"/>
</dbReference>
<dbReference type="Pfam" id="PF13472">
    <property type="entry name" value="Lipase_GDSL_2"/>
    <property type="match status" value="1"/>
</dbReference>
<evidence type="ECO:0000313" key="2">
    <source>
        <dbReference type="EMBL" id="APA06118.1"/>
    </source>
</evidence>
<organism evidence="2 3">
    <name type="scientific">Sclerotinia sclerotiorum (strain ATCC 18683 / 1980 / Ss-1)</name>
    <name type="common">White mold</name>
    <name type="synonym">Whetzelinia sclerotiorum</name>
    <dbReference type="NCBI Taxonomy" id="665079"/>
    <lineage>
        <taxon>Eukaryota</taxon>
        <taxon>Fungi</taxon>
        <taxon>Dikarya</taxon>
        <taxon>Ascomycota</taxon>
        <taxon>Pezizomycotina</taxon>
        <taxon>Leotiomycetes</taxon>
        <taxon>Helotiales</taxon>
        <taxon>Sclerotiniaceae</taxon>
        <taxon>Sclerotinia</taxon>
    </lineage>
</organism>
<sequence>MLIPNPIHILCFGNSLTQGWPSNHPYAIALEDTFQTSTPYISISTDVQGLPGDQVVSPPGHYLPRLDILYNEIKAPYSWMVVLGGTNDLTQNQDVDTVFEYLMKVWNYALSRGTQVLALTVPECGTCSPELDQRRDYLNDMIRAHQAENFHVFDLHDAIPYWSMPEEERSRIWTDGLHFTDEGYDRMGALVGGELHRLISGRELKNEREQKTLMFQRS</sequence>
<evidence type="ECO:0000259" key="1">
    <source>
        <dbReference type="Pfam" id="PF13472"/>
    </source>
</evidence>
<dbReference type="KEGG" id="ssl:SS1G_01434"/>
<dbReference type="Gene3D" id="3.40.50.1110">
    <property type="entry name" value="SGNH hydrolase"/>
    <property type="match status" value="1"/>
</dbReference>